<feature type="compositionally biased region" description="Basic and acidic residues" evidence="1">
    <location>
        <begin position="12"/>
        <end position="22"/>
    </location>
</feature>
<dbReference type="EMBL" id="JBEDUW010000001">
    <property type="protein sequence ID" value="KAK9951014.1"/>
    <property type="molecule type" value="Genomic_DNA"/>
</dbReference>
<name>A0AAW1YQX4_RUBAR</name>
<organism evidence="2 3">
    <name type="scientific">Rubus argutus</name>
    <name type="common">Southern blackberry</name>
    <dbReference type="NCBI Taxonomy" id="59490"/>
    <lineage>
        <taxon>Eukaryota</taxon>
        <taxon>Viridiplantae</taxon>
        <taxon>Streptophyta</taxon>
        <taxon>Embryophyta</taxon>
        <taxon>Tracheophyta</taxon>
        <taxon>Spermatophyta</taxon>
        <taxon>Magnoliopsida</taxon>
        <taxon>eudicotyledons</taxon>
        <taxon>Gunneridae</taxon>
        <taxon>Pentapetalae</taxon>
        <taxon>rosids</taxon>
        <taxon>fabids</taxon>
        <taxon>Rosales</taxon>
        <taxon>Rosaceae</taxon>
        <taxon>Rosoideae</taxon>
        <taxon>Rosoideae incertae sedis</taxon>
        <taxon>Rubus</taxon>
    </lineage>
</organism>
<accession>A0AAW1YQX4</accession>
<feature type="compositionally biased region" description="Polar residues" evidence="1">
    <location>
        <begin position="56"/>
        <end position="65"/>
    </location>
</feature>
<gene>
    <name evidence="2" type="ORF">M0R45_006476</name>
</gene>
<reference evidence="2 3" key="1">
    <citation type="journal article" date="2023" name="G3 (Bethesda)">
        <title>A chromosome-length genome assembly and annotation of blackberry (Rubus argutus, cv. 'Hillquist').</title>
        <authorList>
            <person name="Bruna T."/>
            <person name="Aryal R."/>
            <person name="Dudchenko O."/>
            <person name="Sargent D.J."/>
            <person name="Mead D."/>
            <person name="Buti M."/>
            <person name="Cavallini A."/>
            <person name="Hytonen T."/>
            <person name="Andres J."/>
            <person name="Pham M."/>
            <person name="Weisz D."/>
            <person name="Mascagni F."/>
            <person name="Usai G."/>
            <person name="Natali L."/>
            <person name="Bassil N."/>
            <person name="Fernandez G.E."/>
            <person name="Lomsadze A."/>
            <person name="Armour M."/>
            <person name="Olukolu B."/>
            <person name="Poorten T."/>
            <person name="Britton C."/>
            <person name="Davik J."/>
            <person name="Ashrafi H."/>
            <person name="Aiden E.L."/>
            <person name="Borodovsky M."/>
            <person name="Worthington M."/>
        </authorList>
    </citation>
    <scope>NUCLEOTIDE SEQUENCE [LARGE SCALE GENOMIC DNA]</scope>
    <source>
        <strain evidence="2">PI 553951</strain>
    </source>
</reference>
<comment type="caution">
    <text evidence="2">The sequence shown here is derived from an EMBL/GenBank/DDBJ whole genome shotgun (WGS) entry which is preliminary data.</text>
</comment>
<evidence type="ECO:0000256" key="1">
    <source>
        <dbReference type="SAM" id="MobiDB-lite"/>
    </source>
</evidence>
<protein>
    <submittedName>
        <fullName evidence="2">Uncharacterized protein</fullName>
    </submittedName>
</protein>
<evidence type="ECO:0000313" key="3">
    <source>
        <dbReference type="Proteomes" id="UP001457282"/>
    </source>
</evidence>
<feature type="region of interest" description="Disordered" evidence="1">
    <location>
        <begin position="7"/>
        <end position="95"/>
    </location>
</feature>
<sequence>MDFIASLSLCQSHREEPSHHPELTAPSASAIDPRRSLNRHRRLQLPHLSLPPPQITSPRHQSCRSNPIHGLPHQPHLRRRASQPTRDPRLSAPAPIGPAFLKHCHRCNYHCSTRVQ</sequence>
<dbReference type="Proteomes" id="UP001457282">
    <property type="component" value="Unassembled WGS sequence"/>
</dbReference>
<proteinExistence type="predicted"/>
<evidence type="ECO:0000313" key="2">
    <source>
        <dbReference type="EMBL" id="KAK9951014.1"/>
    </source>
</evidence>
<dbReference type="AlphaFoldDB" id="A0AAW1YQX4"/>
<keyword evidence="3" id="KW-1185">Reference proteome</keyword>